<reference evidence="13 14" key="1">
    <citation type="submission" date="2012-04" db="EMBL/GenBank/DDBJ databases">
        <title>Improved High-Quality Draft sequence of Leptothrix ochracea L12.</title>
        <authorList>
            <consortium name="US DOE Joint Genome Institute"/>
            <person name="Lucas S."/>
            <person name="Han J."/>
            <person name="Lapidus A."/>
            <person name="Cheng J.-F."/>
            <person name="Goodwin L."/>
            <person name="Pitluck S."/>
            <person name="Peters L."/>
            <person name="Zeytun A."/>
            <person name="Detter J.C."/>
            <person name="Han C."/>
            <person name="Tapia R."/>
            <person name="Land M."/>
            <person name="Hauser L."/>
            <person name="Kyrpides N."/>
            <person name="Ivanova N."/>
            <person name="Pagani I."/>
            <person name="Stepanauskas R."/>
            <person name="Masland D."/>
            <person name="Poulton N."/>
            <person name="Emerson D."/>
            <person name="Fleming E."/>
            <person name="Woyke T."/>
        </authorList>
    </citation>
    <scope>NUCLEOTIDE SEQUENCE [LARGE SCALE GENOMIC DNA]</scope>
    <source>
        <strain evidence="13 14">L12</strain>
    </source>
</reference>
<protein>
    <submittedName>
        <fullName evidence="13">Cation/cationic drug transporter</fullName>
    </submittedName>
</protein>
<keyword evidence="14" id="KW-1185">Reference proteome</keyword>
<keyword evidence="10 11" id="KW-0472">Membrane</keyword>
<keyword evidence="9" id="KW-0443">Lipid metabolism</keyword>
<dbReference type="GO" id="GO:0009245">
    <property type="term" value="P:lipid A biosynthetic process"/>
    <property type="evidence" value="ECO:0007669"/>
    <property type="project" value="UniProtKB-KW"/>
</dbReference>
<dbReference type="Pfam" id="PF00892">
    <property type="entry name" value="EamA"/>
    <property type="match status" value="1"/>
</dbReference>
<dbReference type="AlphaFoldDB" id="I4Z583"/>
<evidence type="ECO:0000313" key="13">
    <source>
        <dbReference type="EMBL" id="EIM31375.1"/>
    </source>
</evidence>
<dbReference type="InterPro" id="IPR000620">
    <property type="entry name" value="EamA_dom"/>
</dbReference>
<dbReference type="PANTHER" id="PTHR30561:SF9">
    <property type="entry name" value="4-AMINO-4-DEOXY-L-ARABINOSE-PHOSPHOUNDECAPRENOL FLIPPASE SUBUNIT ARNF-RELATED"/>
    <property type="match status" value="1"/>
</dbReference>
<evidence type="ECO:0000313" key="14">
    <source>
        <dbReference type="Proteomes" id="UP000053899"/>
    </source>
</evidence>
<keyword evidence="6 11" id="KW-0812">Transmembrane</keyword>
<keyword evidence="8 11" id="KW-1133">Transmembrane helix</keyword>
<dbReference type="GO" id="GO:0009103">
    <property type="term" value="P:lipopolysaccharide biosynthetic process"/>
    <property type="evidence" value="ECO:0007669"/>
    <property type="project" value="UniProtKB-KW"/>
</dbReference>
<dbReference type="HOGENOM" id="CLU_131462_2_1_4"/>
<evidence type="ECO:0000256" key="10">
    <source>
        <dbReference type="ARBA" id="ARBA00023136"/>
    </source>
</evidence>
<keyword evidence="7" id="KW-0448">Lipopolysaccharide biosynthesis</keyword>
<dbReference type="SUPFAM" id="SSF103481">
    <property type="entry name" value="Multidrug resistance efflux transporter EmrE"/>
    <property type="match status" value="1"/>
</dbReference>
<name>I4Z583_9BURK</name>
<keyword evidence="3" id="KW-0444">Lipid biosynthesis</keyword>
<keyword evidence="4" id="KW-0997">Cell inner membrane</keyword>
<feature type="transmembrane region" description="Helical" evidence="11">
    <location>
        <begin position="81"/>
        <end position="101"/>
    </location>
</feature>
<dbReference type="GO" id="GO:0022857">
    <property type="term" value="F:transmembrane transporter activity"/>
    <property type="evidence" value="ECO:0007669"/>
    <property type="project" value="InterPro"/>
</dbReference>
<evidence type="ECO:0000256" key="6">
    <source>
        <dbReference type="ARBA" id="ARBA00022692"/>
    </source>
</evidence>
<proteinExistence type="predicted"/>
<feature type="transmembrane region" description="Helical" evidence="11">
    <location>
        <begin position="56"/>
        <end position="74"/>
    </location>
</feature>
<dbReference type="InterPro" id="IPR000390">
    <property type="entry name" value="Small_drug/metabolite_transptr"/>
</dbReference>
<dbReference type="Gene3D" id="1.10.3730.20">
    <property type="match status" value="1"/>
</dbReference>
<feature type="transmembrane region" description="Helical" evidence="11">
    <location>
        <begin position="107"/>
        <end position="124"/>
    </location>
</feature>
<evidence type="ECO:0000259" key="12">
    <source>
        <dbReference type="Pfam" id="PF00892"/>
    </source>
</evidence>
<dbReference type="EMBL" id="JH660689">
    <property type="protein sequence ID" value="EIM31375.1"/>
    <property type="molecule type" value="Genomic_DNA"/>
</dbReference>
<sequence length="126" mass="13226">MNTMSLVSFTLILAGVLLNAVAQLLMKAGTQVVGAFAFSAANIVPIGWKLLTQPTILTALGCYGLSVVLWILALSRVPVSIAYPMLSLGYVVNALAAWWWLGESLNPTKIAGISLILIGVGVVSRA</sequence>
<dbReference type="GO" id="GO:0005886">
    <property type="term" value="C:plasma membrane"/>
    <property type="evidence" value="ECO:0007669"/>
    <property type="project" value="UniProtKB-SubCell"/>
</dbReference>
<evidence type="ECO:0000256" key="9">
    <source>
        <dbReference type="ARBA" id="ARBA00023098"/>
    </source>
</evidence>
<feature type="transmembrane region" description="Helical" evidence="11">
    <location>
        <begin position="6"/>
        <end position="25"/>
    </location>
</feature>
<feature type="domain" description="EamA" evidence="12">
    <location>
        <begin position="9"/>
        <end position="124"/>
    </location>
</feature>
<keyword evidence="5" id="KW-0441">Lipid A biosynthesis</keyword>
<evidence type="ECO:0000256" key="11">
    <source>
        <dbReference type="SAM" id="Phobius"/>
    </source>
</evidence>
<organism evidence="13 14">
    <name type="scientific">Leptothrix ochracea L12</name>
    <dbReference type="NCBI Taxonomy" id="735332"/>
    <lineage>
        <taxon>Bacteria</taxon>
        <taxon>Pseudomonadati</taxon>
        <taxon>Pseudomonadota</taxon>
        <taxon>Betaproteobacteria</taxon>
        <taxon>Burkholderiales</taxon>
        <taxon>Sphaerotilaceae</taxon>
        <taxon>Leptothrix</taxon>
    </lineage>
</organism>
<comment type="subcellular location">
    <subcellularLocation>
        <location evidence="1">Cell membrane</location>
        <topology evidence="1">Multi-pass membrane protein</topology>
    </subcellularLocation>
</comment>
<evidence type="ECO:0000256" key="2">
    <source>
        <dbReference type="ARBA" id="ARBA00022475"/>
    </source>
</evidence>
<evidence type="ECO:0000256" key="4">
    <source>
        <dbReference type="ARBA" id="ARBA00022519"/>
    </source>
</evidence>
<keyword evidence="2" id="KW-1003">Cell membrane</keyword>
<evidence type="ECO:0000256" key="1">
    <source>
        <dbReference type="ARBA" id="ARBA00004651"/>
    </source>
</evidence>
<gene>
    <name evidence="13" type="ORF">LepocDRAFT_00001020</name>
</gene>
<evidence type="ECO:0000256" key="3">
    <source>
        <dbReference type="ARBA" id="ARBA00022516"/>
    </source>
</evidence>
<dbReference type="InterPro" id="IPR037185">
    <property type="entry name" value="EmrE-like"/>
</dbReference>
<evidence type="ECO:0000256" key="5">
    <source>
        <dbReference type="ARBA" id="ARBA00022556"/>
    </source>
</evidence>
<evidence type="ECO:0000256" key="7">
    <source>
        <dbReference type="ARBA" id="ARBA00022985"/>
    </source>
</evidence>
<accession>I4Z583</accession>
<evidence type="ECO:0000256" key="8">
    <source>
        <dbReference type="ARBA" id="ARBA00022989"/>
    </source>
</evidence>
<dbReference type="PANTHER" id="PTHR30561">
    <property type="entry name" value="SMR FAMILY PROTON-DEPENDENT DRUG EFFLUX TRANSPORTER SUGE"/>
    <property type="match status" value="1"/>
</dbReference>
<dbReference type="Proteomes" id="UP000053899">
    <property type="component" value="Unassembled WGS sequence"/>
</dbReference>